<evidence type="ECO:0000313" key="2">
    <source>
        <dbReference type="EMBL" id="EGT33747.1"/>
    </source>
</evidence>
<feature type="transmembrane region" description="Helical" evidence="1">
    <location>
        <begin position="138"/>
        <end position="162"/>
    </location>
</feature>
<name>G0MKG7_CAEBE</name>
<sequence length="221" mass="25450">MGSAEDNDDSKKTTASIGMNSVMKFLPCYSPAFKVIMDRIRQNTEEENDTVREDLLPKPVVPKRSYRIRRSRISQTLTARKFLIAWSVLSFFAPPFLIGVIRIQCLLLFELQVLIFSTLMIYAAVYKDQDLLVFFRGATELFLLLSLVVMAFNLCATGYDIYKAAFHSNRSYLPATYIIQAILLMTTAAFFTQFVLIDETIHEIMDEEEKADFHERDIIQN</sequence>
<reference evidence="3" key="1">
    <citation type="submission" date="2011-07" db="EMBL/GenBank/DDBJ databases">
        <authorList>
            <consortium name="Caenorhabditis brenneri Sequencing and Analysis Consortium"/>
            <person name="Wilson R.K."/>
        </authorList>
    </citation>
    <scope>NUCLEOTIDE SEQUENCE [LARGE SCALE GENOMIC DNA]</scope>
    <source>
        <strain evidence="3">PB2801</strain>
    </source>
</reference>
<feature type="transmembrane region" description="Helical" evidence="1">
    <location>
        <begin position="107"/>
        <end position="126"/>
    </location>
</feature>
<evidence type="ECO:0000313" key="3">
    <source>
        <dbReference type="Proteomes" id="UP000008068"/>
    </source>
</evidence>
<gene>
    <name evidence="2" type="ORF">CAEBREN_00809</name>
</gene>
<feature type="transmembrane region" description="Helical" evidence="1">
    <location>
        <begin position="174"/>
        <end position="197"/>
    </location>
</feature>
<keyword evidence="1" id="KW-1133">Transmembrane helix</keyword>
<keyword evidence="1" id="KW-0472">Membrane</keyword>
<dbReference type="Proteomes" id="UP000008068">
    <property type="component" value="Unassembled WGS sequence"/>
</dbReference>
<dbReference type="HOGENOM" id="CLU_1251622_0_0_1"/>
<protein>
    <submittedName>
        <fullName evidence="2">Uncharacterized protein</fullName>
    </submittedName>
</protein>
<organism evidence="3">
    <name type="scientific">Caenorhabditis brenneri</name>
    <name type="common">Nematode worm</name>
    <dbReference type="NCBI Taxonomy" id="135651"/>
    <lineage>
        <taxon>Eukaryota</taxon>
        <taxon>Metazoa</taxon>
        <taxon>Ecdysozoa</taxon>
        <taxon>Nematoda</taxon>
        <taxon>Chromadorea</taxon>
        <taxon>Rhabditida</taxon>
        <taxon>Rhabditina</taxon>
        <taxon>Rhabditomorpha</taxon>
        <taxon>Rhabditoidea</taxon>
        <taxon>Rhabditidae</taxon>
        <taxon>Peloderinae</taxon>
        <taxon>Caenorhabditis</taxon>
    </lineage>
</organism>
<feature type="transmembrane region" description="Helical" evidence="1">
    <location>
        <begin position="82"/>
        <end position="101"/>
    </location>
</feature>
<keyword evidence="3" id="KW-1185">Reference proteome</keyword>
<keyword evidence="1" id="KW-0812">Transmembrane</keyword>
<dbReference type="InParanoid" id="G0MKG7"/>
<dbReference type="EMBL" id="GL379798">
    <property type="protein sequence ID" value="EGT33747.1"/>
    <property type="molecule type" value="Genomic_DNA"/>
</dbReference>
<accession>G0MKG7</accession>
<dbReference type="AlphaFoldDB" id="G0MKG7"/>
<proteinExistence type="predicted"/>
<evidence type="ECO:0000256" key="1">
    <source>
        <dbReference type="SAM" id="Phobius"/>
    </source>
</evidence>